<keyword evidence="12" id="KW-1185">Reference proteome</keyword>
<keyword evidence="6" id="KW-0063">Aspartyl esterase</keyword>
<keyword evidence="7" id="KW-1015">Disulfide bond</keyword>
<gene>
    <name evidence="11" type="ORF">Syun_025960</name>
</gene>
<dbReference type="SUPFAM" id="SSF51126">
    <property type="entry name" value="Pectin lyase-like"/>
    <property type="match status" value="1"/>
</dbReference>
<keyword evidence="9" id="KW-1133">Transmembrane helix</keyword>
<proteinExistence type="inferred from homology"/>
<dbReference type="InterPro" id="IPR000070">
    <property type="entry name" value="Pectinesterase_cat"/>
</dbReference>
<evidence type="ECO:0000256" key="6">
    <source>
        <dbReference type="ARBA" id="ARBA00023085"/>
    </source>
</evidence>
<dbReference type="InterPro" id="IPR012334">
    <property type="entry name" value="Pectin_lyas_fold"/>
</dbReference>
<evidence type="ECO:0000256" key="3">
    <source>
        <dbReference type="ARBA" id="ARBA00007786"/>
    </source>
</evidence>
<dbReference type="Proteomes" id="UP001420932">
    <property type="component" value="Unassembled WGS sequence"/>
</dbReference>
<keyword evidence="9" id="KW-0812">Transmembrane</keyword>
<evidence type="ECO:0000313" key="11">
    <source>
        <dbReference type="EMBL" id="KAK9098915.1"/>
    </source>
</evidence>
<dbReference type="CDD" id="cd15798">
    <property type="entry name" value="PMEI-like_3"/>
    <property type="match status" value="1"/>
</dbReference>
<dbReference type="Pfam" id="PF04043">
    <property type="entry name" value="PMEI"/>
    <property type="match status" value="1"/>
</dbReference>
<comment type="pathway">
    <text evidence="1">Glycan metabolism; pectin degradation; 2-dehydro-3-deoxy-D-gluconate from pectin: step 1/5.</text>
</comment>
<organism evidence="11 12">
    <name type="scientific">Stephania yunnanensis</name>
    <dbReference type="NCBI Taxonomy" id="152371"/>
    <lineage>
        <taxon>Eukaryota</taxon>
        <taxon>Viridiplantae</taxon>
        <taxon>Streptophyta</taxon>
        <taxon>Embryophyta</taxon>
        <taxon>Tracheophyta</taxon>
        <taxon>Spermatophyta</taxon>
        <taxon>Magnoliopsida</taxon>
        <taxon>Ranunculales</taxon>
        <taxon>Menispermaceae</taxon>
        <taxon>Menispermoideae</taxon>
        <taxon>Cissampelideae</taxon>
        <taxon>Stephania</taxon>
    </lineage>
</organism>
<comment type="caution">
    <text evidence="11">The sequence shown here is derived from an EMBL/GenBank/DDBJ whole genome shotgun (WGS) entry which is preliminary data.</text>
</comment>
<keyword evidence="8" id="KW-0325">Glycoprotein</keyword>
<dbReference type="InterPro" id="IPR035513">
    <property type="entry name" value="Invertase/methylesterase_inhib"/>
</dbReference>
<name>A0AAP0EVA2_9MAGN</name>
<dbReference type="Gene3D" id="2.160.20.10">
    <property type="entry name" value="Single-stranded right-handed beta-helix, Pectin lyase-like"/>
    <property type="match status" value="1"/>
</dbReference>
<dbReference type="AlphaFoldDB" id="A0AAP0EVA2"/>
<dbReference type="GO" id="GO:0030599">
    <property type="term" value="F:pectinesterase activity"/>
    <property type="evidence" value="ECO:0007669"/>
    <property type="project" value="UniProtKB-EC"/>
</dbReference>
<feature type="domain" description="Pectinesterase inhibitor" evidence="10">
    <location>
        <begin position="70"/>
        <end position="229"/>
    </location>
</feature>
<keyword evidence="9" id="KW-0472">Membrane</keyword>
<evidence type="ECO:0000256" key="9">
    <source>
        <dbReference type="SAM" id="Phobius"/>
    </source>
</evidence>
<sequence>MDSINSFKGYGKVDEAEERAFRKKTRRRLIIIAVSAVVLVAVIFGAVVGTVIHKNKKNNTNNASNNDSPSLSSGIRAICSNTLYPDSCFSSLSSVETKSNKFDPEEIFKLSLEIAQKELSKISSIPDKLMDRINDKSVKLALKDCKTLFEDALDELNTSIASTQASHSKSKSLTSWLKIDDIKTWLSSALTDLETCLDGLAEQNSSNVLPEMKTWLRNSTEYTSNSLAIVRNIVGLLDELGVPVHRKLLSAAVGYPDWVNSRDRRLLDQNTNAIKPDLTVAKDGTGTHRTIQDAINAVVKKNKMRTVIYVKAGVYLENVVIDKAHWNIYMYGEDSSKTVVSGNLNKIEGTPTFSTASFSVPQWIMHGSPNHFHYF</sequence>
<evidence type="ECO:0000256" key="7">
    <source>
        <dbReference type="ARBA" id="ARBA00023157"/>
    </source>
</evidence>
<evidence type="ECO:0000256" key="8">
    <source>
        <dbReference type="ARBA" id="ARBA00023180"/>
    </source>
</evidence>
<dbReference type="Gene3D" id="1.20.140.40">
    <property type="entry name" value="Invertase/pectin methylesterase inhibitor family protein"/>
    <property type="match status" value="1"/>
</dbReference>
<evidence type="ECO:0000313" key="12">
    <source>
        <dbReference type="Proteomes" id="UP001420932"/>
    </source>
</evidence>
<dbReference type="EMBL" id="JBBNAF010000011">
    <property type="protein sequence ID" value="KAK9098915.1"/>
    <property type="molecule type" value="Genomic_DNA"/>
</dbReference>
<feature type="transmembrane region" description="Helical" evidence="9">
    <location>
        <begin position="29"/>
        <end position="52"/>
    </location>
</feature>
<dbReference type="NCBIfam" id="TIGR01614">
    <property type="entry name" value="PME_inhib"/>
    <property type="match status" value="1"/>
</dbReference>
<accession>A0AAP0EVA2</accession>
<protein>
    <recommendedName>
        <fullName evidence="4">pectinesterase</fullName>
        <ecNumber evidence="4">3.1.1.11</ecNumber>
    </recommendedName>
</protein>
<dbReference type="FunFam" id="1.20.140.40:FF:000010">
    <property type="entry name" value="Pectinesterase"/>
    <property type="match status" value="1"/>
</dbReference>
<dbReference type="InterPro" id="IPR011050">
    <property type="entry name" value="Pectin_lyase_fold/virulence"/>
</dbReference>
<dbReference type="GO" id="GO:0004857">
    <property type="term" value="F:enzyme inhibitor activity"/>
    <property type="evidence" value="ECO:0007669"/>
    <property type="project" value="InterPro"/>
</dbReference>
<dbReference type="SUPFAM" id="SSF101148">
    <property type="entry name" value="Plant invertase/pectin methylesterase inhibitor"/>
    <property type="match status" value="1"/>
</dbReference>
<keyword evidence="5" id="KW-0378">Hydrolase</keyword>
<evidence type="ECO:0000256" key="4">
    <source>
        <dbReference type="ARBA" id="ARBA00013229"/>
    </source>
</evidence>
<dbReference type="InterPro" id="IPR006501">
    <property type="entry name" value="Pectinesterase_inhib_dom"/>
</dbReference>
<comment type="similarity">
    <text evidence="3">In the C-terminal section; belongs to the pectinesterase family.</text>
</comment>
<dbReference type="GO" id="GO:0042545">
    <property type="term" value="P:cell wall modification"/>
    <property type="evidence" value="ECO:0007669"/>
    <property type="project" value="InterPro"/>
</dbReference>
<evidence type="ECO:0000256" key="2">
    <source>
        <dbReference type="ARBA" id="ARBA00006027"/>
    </source>
</evidence>
<evidence type="ECO:0000256" key="1">
    <source>
        <dbReference type="ARBA" id="ARBA00005184"/>
    </source>
</evidence>
<dbReference type="Pfam" id="PF01095">
    <property type="entry name" value="Pectinesterase"/>
    <property type="match status" value="1"/>
</dbReference>
<evidence type="ECO:0000259" key="10">
    <source>
        <dbReference type="SMART" id="SM00856"/>
    </source>
</evidence>
<evidence type="ECO:0000256" key="5">
    <source>
        <dbReference type="ARBA" id="ARBA00022801"/>
    </source>
</evidence>
<comment type="similarity">
    <text evidence="2">In the N-terminal section; belongs to the PMEI family.</text>
</comment>
<dbReference type="SMART" id="SM00856">
    <property type="entry name" value="PMEI"/>
    <property type="match status" value="1"/>
</dbReference>
<reference evidence="11 12" key="1">
    <citation type="submission" date="2024-01" db="EMBL/GenBank/DDBJ databases">
        <title>Genome assemblies of Stephania.</title>
        <authorList>
            <person name="Yang L."/>
        </authorList>
    </citation>
    <scope>NUCLEOTIDE SEQUENCE [LARGE SCALE GENOMIC DNA]</scope>
    <source>
        <strain evidence="11">YNDBR</strain>
        <tissue evidence="11">Leaf</tissue>
    </source>
</reference>
<dbReference type="EC" id="3.1.1.11" evidence="4"/>
<dbReference type="PANTHER" id="PTHR31707">
    <property type="entry name" value="PECTINESTERASE"/>
    <property type="match status" value="1"/>
</dbReference>